<sequence>MIGGYEPSLVWGIIVMLSVWALFIVYRSLAGRRRKETENGAAEEEDEGKERVKAEREEESRCDPESTDQPKRNGGRVSVSQDNCIAGSRAEEAFPDVPSVAAIVRGARARAPAADEADQLATEACRSSSAPDPTECPSHSPAPGEGAPGPGKKGADYDSDGSPKQEPSCGKTEISIMEATMNDNEWLDGTESRDARDEVDLAGPDAWLNAALEPPQAVPADAGLAGNPSDESRAPSLPESDPVGKKVAAVPPMPQNVGVSFRVHYITQSPSQLLAVTGSHEGLGSWGRYVPLSQDKEGFWGDSIALPADCEVEWKFVLVEDGKICRWEECSNRQLDTGRDVRAHKWWGYL</sequence>
<evidence type="ECO:0000256" key="3">
    <source>
        <dbReference type="ARBA" id="ARBA00053886"/>
    </source>
</evidence>
<dbReference type="GO" id="GO:0005789">
    <property type="term" value="C:endoplasmic reticulum membrane"/>
    <property type="evidence" value="ECO:0007669"/>
    <property type="project" value="UniProtKB-SubCell"/>
</dbReference>
<dbReference type="PANTHER" id="PTHR15048:SF0">
    <property type="entry name" value="STARCH-BINDING DOMAIN-CONTAINING PROTEIN 1"/>
    <property type="match status" value="1"/>
</dbReference>
<organism evidence="12 13">
    <name type="scientific">Atractosteus spatula</name>
    <name type="common">Alligator gar</name>
    <name type="synonym">Lepisosteus spatula</name>
    <dbReference type="NCBI Taxonomy" id="7917"/>
    <lineage>
        <taxon>Eukaryota</taxon>
        <taxon>Metazoa</taxon>
        <taxon>Chordata</taxon>
        <taxon>Craniata</taxon>
        <taxon>Vertebrata</taxon>
        <taxon>Euteleostomi</taxon>
        <taxon>Actinopterygii</taxon>
        <taxon>Neopterygii</taxon>
        <taxon>Holostei</taxon>
        <taxon>Semionotiformes</taxon>
        <taxon>Lepisosteidae</taxon>
        <taxon>Atractosteus</taxon>
    </lineage>
</organism>
<dbReference type="AlphaFoldDB" id="A0A8J7NMY4"/>
<accession>A0A8J7NMY4</accession>
<dbReference type="PANTHER" id="PTHR15048">
    <property type="entry name" value="STARCH-BINDING DOMAIN-CONTAINING PROTEIN 1"/>
    <property type="match status" value="1"/>
</dbReference>
<dbReference type="FunFam" id="2.60.40.10:FF:000552">
    <property type="entry name" value="Related to glucoamylase"/>
    <property type="match status" value="1"/>
</dbReference>
<evidence type="ECO:0000256" key="9">
    <source>
        <dbReference type="SAM" id="MobiDB-lite"/>
    </source>
</evidence>
<dbReference type="EMBL" id="JAAWVO010018359">
    <property type="protein sequence ID" value="MBN3314890.1"/>
    <property type="molecule type" value="Genomic_DNA"/>
</dbReference>
<dbReference type="InterPro" id="IPR013784">
    <property type="entry name" value="Carb-bd-like_fold"/>
</dbReference>
<dbReference type="InterPro" id="IPR013783">
    <property type="entry name" value="Ig-like_fold"/>
</dbReference>
<evidence type="ECO:0000256" key="7">
    <source>
        <dbReference type="ARBA" id="ARBA00075794"/>
    </source>
</evidence>
<comment type="subcellular location">
    <subcellularLocation>
        <location evidence="2">Cell membrane</location>
        <location evidence="2">Sarcolemma</location>
        <location evidence="2">T-tubule</location>
    </subcellularLocation>
    <subcellularLocation>
        <location evidence="1">Endoplasmic reticulum membrane</location>
        <topology evidence="1">Single-pass type III membrane protein</topology>
    </subcellularLocation>
    <subcellularLocation>
        <location evidence="4">Preautophagosomal structure membrane</location>
        <topology evidence="4">Single-pass type III membrane protein</topology>
    </subcellularLocation>
</comment>
<comment type="caution">
    <text evidence="12">The sequence shown here is derived from an EMBL/GenBank/DDBJ whole genome shotgun (WGS) entry which is preliminary data.</text>
</comment>
<name>A0A8J7NMY4_ATRSP</name>
<gene>
    <name evidence="12" type="primary">Stbd1</name>
    <name evidence="12" type="ORF">GTO95_0011602</name>
</gene>
<dbReference type="GO" id="GO:2001070">
    <property type="term" value="F:starch binding"/>
    <property type="evidence" value="ECO:0007669"/>
    <property type="project" value="InterPro"/>
</dbReference>
<comment type="subunit">
    <text evidence="5">Interacts with the ATG8 family proteins GABARAP and GABARAPL1. Interacts with several glycogen-associated proteins, such as GYS2 (liver glycogen synthase), GDE (glycogen debranching enzyme), GBE1 (glycogen branching enzyme 1) and EPM2A (Laforin).</text>
</comment>
<dbReference type="Gene3D" id="2.60.40.10">
    <property type="entry name" value="Immunoglobulins"/>
    <property type="match status" value="1"/>
</dbReference>
<evidence type="ECO:0000256" key="10">
    <source>
        <dbReference type="SAM" id="Phobius"/>
    </source>
</evidence>
<dbReference type="GO" id="GO:0034045">
    <property type="term" value="C:phagophore assembly site membrane"/>
    <property type="evidence" value="ECO:0007669"/>
    <property type="project" value="UniProtKB-SubCell"/>
</dbReference>
<feature type="compositionally biased region" description="Basic and acidic residues" evidence="9">
    <location>
        <begin position="48"/>
        <end position="71"/>
    </location>
</feature>
<keyword evidence="10" id="KW-1133">Transmembrane helix</keyword>
<dbReference type="InterPro" id="IPR002044">
    <property type="entry name" value="CBM20"/>
</dbReference>
<evidence type="ECO:0000256" key="8">
    <source>
        <dbReference type="ARBA" id="ARBA00076001"/>
    </source>
</evidence>
<keyword evidence="10" id="KW-0472">Membrane</keyword>
<protein>
    <recommendedName>
        <fullName evidence="6">Starch-binding domain-containing protein 1</fullName>
    </recommendedName>
    <alternativeName>
        <fullName evidence="7">Genethonin-1</fullName>
    </alternativeName>
    <alternativeName>
        <fullName evidence="8">Glycophagy cargo receptor stbd1</fullName>
    </alternativeName>
</protein>
<dbReference type="Proteomes" id="UP000736164">
    <property type="component" value="Unassembled WGS sequence"/>
</dbReference>
<evidence type="ECO:0000256" key="4">
    <source>
        <dbReference type="ARBA" id="ARBA00060405"/>
    </source>
</evidence>
<feature type="domain" description="CBM20" evidence="11">
    <location>
        <begin position="251"/>
        <end position="350"/>
    </location>
</feature>
<proteinExistence type="predicted"/>
<evidence type="ECO:0000256" key="1">
    <source>
        <dbReference type="ARBA" id="ARBA00004643"/>
    </source>
</evidence>
<feature type="non-terminal residue" evidence="12">
    <location>
        <position position="350"/>
    </location>
</feature>
<feature type="region of interest" description="Disordered" evidence="9">
    <location>
        <begin position="218"/>
        <end position="246"/>
    </location>
</feature>
<evidence type="ECO:0000313" key="12">
    <source>
        <dbReference type="EMBL" id="MBN3314890.1"/>
    </source>
</evidence>
<feature type="transmembrane region" description="Helical" evidence="10">
    <location>
        <begin position="6"/>
        <end position="26"/>
    </location>
</feature>
<reference evidence="12" key="1">
    <citation type="journal article" date="2021" name="Cell">
        <title>Tracing the genetic footprints of vertebrate landing in non-teleost ray-finned fishes.</title>
        <authorList>
            <person name="Bi X."/>
            <person name="Wang K."/>
            <person name="Yang L."/>
            <person name="Pan H."/>
            <person name="Jiang H."/>
            <person name="Wei Q."/>
            <person name="Fang M."/>
            <person name="Yu H."/>
            <person name="Zhu C."/>
            <person name="Cai Y."/>
            <person name="He Y."/>
            <person name="Gan X."/>
            <person name="Zeng H."/>
            <person name="Yu D."/>
            <person name="Zhu Y."/>
            <person name="Jiang H."/>
            <person name="Qiu Q."/>
            <person name="Yang H."/>
            <person name="Zhang Y.E."/>
            <person name="Wang W."/>
            <person name="Zhu M."/>
            <person name="He S."/>
            <person name="Zhang G."/>
        </authorList>
    </citation>
    <scope>NUCLEOTIDE SEQUENCE</scope>
    <source>
        <strain evidence="12">Allg_001</strain>
    </source>
</reference>
<evidence type="ECO:0000256" key="2">
    <source>
        <dbReference type="ARBA" id="ARBA00024012"/>
    </source>
</evidence>
<dbReference type="GO" id="GO:0061723">
    <property type="term" value="P:glycophagy"/>
    <property type="evidence" value="ECO:0007669"/>
    <property type="project" value="UniProtKB-ARBA"/>
</dbReference>
<dbReference type="SUPFAM" id="SSF49452">
    <property type="entry name" value="Starch-binding domain-like"/>
    <property type="match status" value="1"/>
</dbReference>
<feature type="region of interest" description="Disordered" evidence="9">
    <location>
        <begin position="34"/>
        <end position="83"/>
    </location>
</feature>
<comment type="function">
    <text evidence="3">Acts as a cargo receptor for glycogen. Delivers its cargo to an autophagic pathway called glycophagy, resulting in the transport of glycogen to lysosomes.</text>
</comment>
<feature type="non-terminal residue" evidence="12">
    <location>
        <position position="1"/>
    </location>
</feature>
<evidence type="ECO:0000259" key="11">
    <source>
        <dbReference type="PROSITE" id="PS51166"/>
    </source>
</evidence>
<dbReference type="Pfam" id="PF00686">
    <property type="entry name" value="CBM_20"/>
    <property type="match status" value="1"/>
</dbReference>
<feature type="region of interest" description="Disordered" evidence="9">
    <location>
        <begin position="111"/>
        <end position="173"/>
    </location>
</feature>
<evidence type="ECO:0000256" key="6">
    <source>
        <dbReference type="ARBA" id="ARBA00073038"/>
    </source>
</evidence>
<dbReference type="PROSITE" id="PS51166">
    <property type="entry name" value="CBM20"/>
    <property type="match status" value="1"/>
</dbReference>
<keyword evidence="13" id="KW-1185">Reference proteome</keyword>
<dbReference type="SMART" id="SM01065">
    <property type="entry name" value="CBM_2"/>
    <property type="match status" value="1"/>
</dbReference>
<keyword evidence="10" id="KW-0812">Transmembrane</keyword>
<dbReference type="GO" id="GO:0030315">
    <property type="term" value="C:T-tubule"/>
    <property type="evidence" value="ECO:0007669"/>
    <property type="project" value="UniProtKB-SubCell"/>
</dbReference>
<evidence type="ECO:0000313" key="13">
    <source>
        <dbReference type="Proteomes" id="UP000736164"/>
    </source>
</evidence>
<evidence type="ECO:0000256" key="5">
    <source>
        <dbReference type="ARBA" id="ARBA00062412"/>
    </source>
</evidence>